<protein>
    <submittedName>
        <fullName evidence="2">Uncharacterized protein</fullName>
    </submittedName>
</protein>
<dbReference type="EMBL" id="JBEXIP010000015">
    <property type="protein sequence ID" value="MET8435118.1"/>
    <property type="molecule type" value="Genomic_DNA"/>
</dbReference>
<evidence type="ECO:0000313" key="3">
    <source>
        <dbReference type="Proteomes" id="UP001550044"/>
    </source>
</evidence>
<dbReference type="Proteomes" id="UP001550044">
    <property type="component" value="Unassembled WGS sequence"/>
</dbReference>
<organism evidence="2 3">
    <name type="scientific">Streptomyces sp. 900116325</name>
    <dbReference type="NCBI Taxonomy" id="3154295"/>
    <lineage>
        <taxon>Bacteria</taxon>
        <taxon>Bacillati</taxon>
        <taxon>Actinomycetota</taxon>
        <taxon>Actinomycetes</taxon>
        <taxon>Kitasatosporales</taxon>
        <taxon>Streptomycetaceae</taxon>
        <taxon>Streptomyces</taxon>
    </lineage>
</organism>
<name>A0ABV2UEA4_9ACTN</name>
<accession>A0ABV2UEA4</accession>
<comment type="caution">
    <text evidence="2">The sequence shown here is derived from an EMBL/GenBank/DDBJ whole genome shotgun (WGS) entry which is preliminary data.</text>
</comment>
<feature type="region of interest" description="Disordered" evidence="1">
    <location>
        <begin position="1"/>
        <end position="30"/>
    </location>
</feature>
<evidence type="ECO:0000256" key="1">
    <source>
        <dbReference type="SAM" id="MobiDB-lite"/>
    </source>
</evidence>
<dbReference type="RefSeq" id="WP_356499292.1">
    <property type="nucleotide sequence ID" value="NZ_JBEXIP010000015.1"/>
</dbReference>
<evidence type="ECO:0000313" key="2">
    <source>
        <dbReference type="EMBL" id="MET8435118.1"/>
    </source>
</evidence>
<sequence length="77" mass="8050">MKPRTIPQPALNAVEPLNEHGTGPIGMDGAGTGQYTADQAAGAVTQFVSQICATAAELAGLADYLLALQEHRYVDRP</sequence>
<reference evidence="2 3" key="1">
    <citation type="submission" date="2024-06" db="EMBL/GenBank/DDBJ databases">
        <title>The Natural Products Discovery Center: Release of the First 8490 Sequenced Strains for Exploring Actinobacteria Biosynthetic Diversity.</title>
        <authorList>
            <person name="Kalkreuter E."/>
            <person name="Kautsar S.A."/>
            <person name="Yang D."/>
            <person name="Bader C.D."/>
            <person name="Teijaro C.N."/>
            <person name="Fluegel L."/>
            <person name="Davis C.M."/>
            <person name="Simpson J.R."/>
            <person name="Lauterbach L."/>
            <person name="Steele A.D."/>
            <person name="Gui C."/>
            <person name="Meng S."/>
            <person name="Li G."/>
            <person name="Viehrig K."/>
            <person name="Ye F."/>
            <person name="Su P."/>
            <person name="Kiefer A.F."/>
            <person name="Nichols A."/>
            <person name="Cepeda A.J."/>
            <person name="Yan W."/>
            <person name="Fan B."/>
            <person name="Jiang Y."/>
            <person name="Adhikari A."/>
            <person name="Zheng C.-J."/>
            <person name="Schuster L."/>
            <person name="Cowan T.M."/>
            <person name="Smanski M.J."/>
            <person name="Chevrette M.G."/>
            <person name="De Carvalho L.P.S."/>
            <person name="Shen B."/>
        </authorList>
    </citation>
    <scope>NUCLEOTIDE SEQUENCE [LARGE SCALE GENOMIC DNA]</scope>
    <source>
        <strain evidence="2 3">NPDC005137</strain>
    </source>
</reference>
<gene>
    <name evidence="2" type="ORF">ABZV61_20440</name>
</gene>
<keyword evidence="3" id="KW-1185">Reference proteome</keyword>
<proteinExistence type="predicted"/>